<proteinExistence type="predicted"/>
<dbReference type="EMBL" id="MU004186">
    <property type="protein sequence ID" value="KAF2497771.1"/>
    <property type="molecule type" value="Genomic_DNA"/>
</dbReference>
<evidence type="ECO:0000313" key="2">
    <source>
        <dbReference type="Proteomes" id="UP000799750"/>
    </source>
</evidence>
<accession>A0A6A6QZ85</accession>
<reference evidence="1" key="1">
    <citation type="journal article" date="2020" name="Stud. Mycol.">
        <title>101 Dothideomycetes genomes: a test case for predicting lifestyles and emergence of pathogens.</title>
        <authorList>
            <person name="Haridas S."/>
            <person name="Albert R."/>
            <person name="Binder M."/>
            <person name="Bloem J."/>
            <person name="Labutti K."/>
            <person name="Salamov A."/>
            <person name="Andreopoulos B."/>
            <person name="Baker S."/>
            <person name="Barry K."/>
            <person name="Bills G."/>
            <person name="Bluhm B."/>
            <person name="Cannon C."/>
            <person name="Castanera R."/>
            <person name="Culley D."/>
            <person name="Daum C."/>
            <person name="Ezra D."/>
            <person name="Gonzalez J."/>
            <person name="Henrissat B."/>
            <person name="Kuo A."/>
            <person name="Liang C."/>
            <person name="Lipzen A."/>
            <person name="Lutzoni F."/>
            <person name="Magnuson J."/>
            <person name="Mondo S."/>
            <person name="Nolan M."/>
            <person name="Ohm R."/>
            <person name="Pangilinan J."/>
            <person name="Park H.-J."/>
            <person name="Ramirez L."/>
            <person name="Alfaro M."/>
            <person name="Sun H."/>
            <person name="Tritt A."/>
            <person name="Yoshinaga Y."/>
            <person name="Zwiers L.-H."/>
            <person name="Turgeon B."/>
            <person name="Goodwin S."/>
            <person name="Spatafora J."/>
            <person name="Crous P."/>
            <person name="Grigoriev I."/>
        </authorList>
    </citation>
    <scope>NUCLEOTIDE SEQUENCE</scope>
    <source>
        <strain evidence="1">CBS 269.34</strain>
    </source>
</reference>
<organism evidence="1 2">
    <name type="scientific">Lophium mytilinum</name>
    <dbReference type="NCBI Taxonomy" id="390894"/>
    <lineage>
        <taxon>Eukaryota</taxon>
        <taxon>Fungi</taxon>
        <taxon>Dikarya</taxon>
        <taxon>Ascomycota</taxon>
        <taxon>Pezizomycotina</taxon>
        <taxon>Dothideomycetes</taxon>
        <taxon>Pleosporomycetidae</taxon>
        <taxon>Mytilinidiales</taxon>
        <taxon>Mytilinidiaceae</taxon>
        <taxon>Lophium</taxon>
    </lineage>
</organism>
<dbReference type="AlphaFoldDB" id="A0A6A6QZ85"/>
<sequence>MFISYCPFRSYVLDVHTHGPSTTYITIHITTSTTLSLPPQILRMIPTPRLMPLIPKRPNPPKIRQAHPAKLPLAPRARHMIAPLRLLNLSPAHPPRPPRTRLRRLRQQLRRRRVHARHPTLVHPRVEVAAREPLVPRTLVDDALREAAAAARHDGPVAAGRVELAGAAGGAGEAPAEVGVSG</sequence>
<name>A0A6A6QZ85_9PEZI</name>
<gene>
    <name evidence="1" type="ORF">BU16DRAFT_525371</name>
</gene>
<protein>
    <submittedName>
        <fullName evidence="1">Uncharacterized protein</fullName>
    </submittedName>
</protein>
<keyword evidence="2" id="KW-1185">Reference proteome</keyword>
<evidence type="ECO:0000313" key="1">
    <source>
        <dbReference type="EMBL" id="KAF2497771.1"/>
    </source>
</evidence>
<dbReference type="Proteomes" id="UP000799750">
    <property type="component" value="Unassembled WGS sequence"/>
</dbReference>